<evidence type="ECO:0000313" key="1">
    <source>
        <dbReference type="EMBL" id="MBS4538217.1"/>
    </source>
</evidence>
<dbReference type="EMBL" id="WSFT01000029">
    <property type="protein sequence ID" value="MBS4538217.1"/>
    <property type="molecule type" value="Genomic_DNA"/>
</dbReference>
<evidence type="ECO:0008006" key="3">
    <source>
        <dbReference type="Google" id="ProtNLM"/>
    </source>
</evidence>
<dbReference type="AlphaFoldDB" id="A0A942V1C9"/>
<comment type="caution">
    <text evidence="1">The sequence shown here is derived from an EMBL/GenBank/DDBJ whole genome shotgun (WGS) entry which is preliminary data.</text>
</comment>
<dbReference type="RefSeq" id="WP_203366144.1">
    <property type="nucleotide sequence ID" value="NZ_WSFT01000029.1"/>
</dbReference>
<accession>A0A942V1C9</accession>
<sequence>MPKVTAEKILLGHGVITIGAIPVGLTRGGSAFVVEREMRQIEADGDRGPVKGRIVIDSEVAKLTVKALELFNAEDMTKYYPGTSLTELSTGDPPTVTGNKWTSTLKISEGDYNDVTWTGKTKDGKSVVIKLENALNMGNIEWTLEDKNEAVPELEFTATYDETTRDTPPWNVEFAA</sequence>
<protein>
    <recommendedName>
        <fullName evidence="3">Phage tail protein</fullName>
    </recommendedName>
</protein>
<dbReference type="Proteomes" id="UP000724672">
    <property type="component" value="Unassembled WGS sequence"/>
</dbReference>
<proteinExistence type="predicted"/>
<organism evidence="1 2">
    <name type="scientific">Anaeromonas frigoriresistens</name>
    <dbReference type="NCBI Taxonomy" id="2683708"/>
    <lineage>
        <taxon>Bacteria</taxon>
        <taxon>Bacillati</taxon>
        <taxon>Bacillota</taxon>
        <taxon>Tissierellia</taxon>
        <taxon>Tissierellales</taxon>
        <taxon>Thermohalobacteraceae</taxon>
        <taxon>Anaeromonas</taxon>
    </lineage>
</organism>
<name>A0A942V1C9_9FIRM</name>
<keyword evidence="2" id="KW-1185">Reference proteome</keyword>
<reference evidence="1" key="1">
    <citation type="submission" date="2019-12" db="EMBL/GenBank/DDBJ databases">
        <title>Clostridiaceae gen. nov. sp. nov., isolated from sediment in Xinjiang, China.</title>
        <authorList>
            <person name="Zhang R."/>
        </authorList>
    </citation>
    <scope>NUCLEOTIDE SEQUENCE</scope>
    <source>
        <strain evidence="1">D2Q-11</strain>
    </source>
</reference>
<evidence type="ECO:0000313" key="2">
    <source>
        <dbReference type="Proteomes" id="UP000724672"/>
    </source>
</evidence>
<gene>
    <name evidence="1" type="ORF">GOQ27_07065</name>
</gene>